<sequence>MGVAFAEVSPDFCFCVNTRGHRCAFFIAAGGVRHYYAGCLYAGRVGMGTVKRFRRAFTAGLAGGAVWSVIGADAIFVA</sequence>
<accession>A0A655DFY5</accession>
<feature type="transmembrane region" description="Helical" evidence="1">
    <location>
        <begin position="56"/>
        <end position="77"/>
    </location>
</feature>
<keyword evidence="1" id="KW-1133">Transmembrane helix</keyword>
<organism evidence="2 3">
    <name type="scientific">Salmonella enterica subsp. enterica serovar Bovismorbificans</name>
    <dbReference type="NCBI Taxonomy" id="58097"/>
    <lineage>
        <taxon>Bacteria</taxon>
        <taxon>Pseudomonadati</taxon>
        <taxon>Pseudomonadota</taxon>
        <taxon>Gammaproteobacteria</taxon>
        <taxon>Enterobacterales</taxon>
        <taxon>Enterobacteriaceae</taxon>
        <taxon>Salmonella</taxon>
    </lineage>
</organism>
<keyword evidence="1" id="KW-0812">Transmembrane</keyword>
<dbReference type="Proteomes" id="UP000042394">
    <property type="component" value="Unassembled WGS sequence"/>
</dbReference>
<reference evidence="2 3" key="1">
    <citation type="submission" date="2015-03" db="EMBL/GenBank/DDBJ databases">
        <authorList>
            <consortium name="Pathogen Informatics"/>
        </authorList>
    </citation>
    <scope>NUCLEOTIDE SEQUENCE [LARGE SCALE GENOMIC DNA]</scope>
    <source>
        <strain evidence="2 3">D4891</strain>
    </source>
</reference>
<proteinExistence type="predicted"/>
<evidence type="ECO:0000313" key="2">
    <source>
        <dbReference type="EMBL" id="CNU63772.1"/>
    </source>
</evidence>
<dbReference type="EMBL" id="CQPD01000033">
    <property type="protein sequence ID" value="CNU63772.1"/>
    <property type="molecule type" value="Genomic_DNA"/>
</dbReference>
<evidence type="ECO:0000256" key="1">
    <source>
        <dbReference type="SAM" id="Phobius"/>
    </source>
</evidence>
<gene>
    <name evidence="2" type="ORF">ERS008207_03143</name>
</gene>
<dbReference type="AlphaFoldDB" id="A0A655DFY5"/>
<keyword evidence="1" id="KW-0472">Membrane</keyword>
<name>A0A655DFY5_SALET</name>
<evidence type="ECO:0000313" key="3">
    <source>
        <dbReference type="Proteomes" id="UP000042394"/>
    </source>
</evidence>
<protein>
    <submittedName>
        <fullName evidence="2">Uncharacterized protein</fullName>
    </submittedName>
</protein>